<evidence type="ECO:0000313" key="3">
    <source>
        <dbReference type="EMBL" id="EEY34774.1"/>
    </source>
</evidence>
<keyword evidence="4" id="KW-1185">Reference proteome</keyword>
<organism evidence="3 4">
    <name type="scientific">Pseudoleptotrichia goodfellowii F0264</name>
    <dbReference type="NCBI Taxonomy" id="596323"/>
    <lineage>
        <taxon>Bacteria</taxon>
        <taxon>Fusobacteriati</taxon>
        <taxon>Fusobacteriota</taxon>
        <taxon>Fusobacteriia</taxon>
        <taxon>Fusobacteriales</taxon>
        <taxon>Leptotrichiaceae</taxon>
        <taxon>Pseudoleptotrichia</taxon>
    </lineage>
</organism>
<protein>
    <submittedName>
        <fullName evidence="3">Conserved repeat protein</fullName>
    </submittedName>
</protein>
<evidence type="ECO:0000256" key="2">
    <source>
        <dbReference type="SAM" id="MobiDB-lite"/>
    </source>
</evidence>
<gene>
    <name evidence="3" type="ORF">HMPREF0554_0668</name>
</gene>
<dbReference type="Proteomes" id="UP000004226">
    <property type="component" value="Unassembled WGS sequence"/>
</dbReference>
<accession>D0GMA7</accession>
<evidence type="ECO:0000256" key="1">
    <source>
        <dbReference type="SAM" id="Coils"/>
    </source>
</evidence>
<reference evidence="3 4" key="1">
    <citation type="submission" date="2009-10" db="EMBL/GenBank/DDBJ databases">
        <authorList>
            <person name="Harkins D.M."/>
            <person name="Madupu R."/>
            <person name="Durkin A.S."/>
            <person name="Torralba M."/>
            <person name="Methe B."/>
            <person name="Sutton G.G."/>
            <person name="Strausberg R.L."/>
            <person name="Nelson K.E."/>
        </authorList>
    </citation>
    <scope>NUCLEOTIDE SEQUENCE [LARGE SCALE GENOMIC DNA]</scope>
    <source>
        <strain evidence="3 4">F0264</strain>
    </source>
</reference>
<sequence length="1673" mass="175404">MSNNLKKMEKDLRAFAKRSKDVKYTKGLLFSFLLMGMLTFSDTLTSPEVKSTENAINQTRKELNTSISEMHTAFKQAKRENNRLLKRANLELIQLMEQGDHVVKSPWSSWQMGMNYFYSNWRGTYKGRGDKAEKYPYEGILERDSNEFNRYVSPDSKFYGSLPTSSNPRSAASNARQGLSTQYGIASTQPVPEPIVDLQLSAGINPKIVNKADLNLVPKSANVPNLPEPVKFQPINPKITIPADPPLPTPPNFAIVLGGDCNSGCDSYDWRNGGGTTPRQNTKSGFTPPAGTNQNVTNILHYTWRDGLATPAERSYAFKMLWEAPNGSTTSYKLEDKPQEIFFNSYNYGYGRAANGGEWASDVADSQNIPSDTQEKNHQYFLIGGSRALEVDNVYSTNTEYGVASGRTLQLGGIFTLGVVSQENGTILVNEGTITDEKENQDSYIRNMPTDPGKDYLTIHGPTQDYQISKNGNGYVGYKVGIAQVEENEGVSQFHMDQQRLQNRSGGKINFFGNRSIGMYVYLPRHTTYAKMENQAGAEINMSGAESYGMRIAAKSDDAATMLNAGTINLRKINNQGADTSAGMALMLDSSVVNGVSLKRGNAKNTGKITLTGVKNSIGAYVNIDSDITNEGTISINSTIAKNNDPTKQEVNVGMRADKTATAEVINEGTGKITMDGSYAMGMLANGSKLVNKGTISSTNVLNGVGIAGINNAKVKNSGSIKVLGSGNTNNIGVFLKTNSEGEIGTPAAGVNQEVEVTGDNSTGVLVSDNSKLTMNGNVTVSGKSVSGVVVNNGSQVTSNGGTVKVDNSGNHAEPIGDKGSYGIVVKGATSKYTGATTEVTAKVTSDKSMGLYSEGKLEVNKANIDAKDGAINFYANGGEIKINNGGNSVTGQKSLLFYTAGAGKFNLAGGTLSATIKGGTTPSTRGTAFYYEHTGPTYGSFDTAALTNFASTKFQNTLNHLNLTMEAGSRLFVASNVEMNLSDTNPSGLVGALNLGGITGSDYKVFMLYLSRLKVNQAANLDDANDLYNKLEIANSSITNENTMTGSQNRQVAMAQENGSNPSGTPYAANKVTLINEANGKINLTGEETTGMYAKRGVIENNGEISVGKKSTAIYSEDDDAITAGTSATAENKGKITLGEDSTGIYYKNGVSAAGGGAYNQGKIESSANNVIGMTFDTGSNSKVFRNHGNGEINLTGDKSTAMYATGNGTYTAENNAKITLGNSSDANNPNVGMFTDKSQITLKNTGTIAAGDKTAAMYGYGINTDASSDISVGSGATGIYSKGGNVHLRGKLATGGNEAVGVYTVGAGQTITNDATNVNIGDGSYGFVIKNAAGGNTFTSNTANVSLGNNVVYAYSTDTTGTMTNNTKLNSTGSENYGLYGAGIITNNADINFGSGIGNVGIYSIKGGTATNTAGKTITIGASNVSGQKYGIGMAAGYENSDTGKIINKGTINVNGKNSIGMYATGNGSVATNDGTINLGADGTQGMYLDNGAKGINNGTITTVGNPNGAIGVTVRGGAEITNNGTININSSNGYAFAQLKGGIIKNYGTFTVGNGAQKLYEPKAKPTGKGVAGVEINAPAGATNATITVNGKPVTPVTISSTAGQRAPLTSSIGMYIDTLRGTNPIGGLIPSGEADLIIGSEAAQKTNSKYIEVNGDIIKPYNKAITNNP</sequence>
<feature type="non-terminal residue" evidence="3">
    <location>
        <position position="1673"/>
    </location>
</feature>
<keyword evidence="1" id="KW-0175">Coiled coil</keyword>
<comment type="caution">
    <text evidence="3">The sequence shown here is derived from an EMBL/GenBank/DDBJ whole genome shotgun (WGS) entry which is preliminary data.</text>
</comment>
<dbReference type="NCBIfam" id="NF033175">
    <property type="entry name" value="fuso_auto_Nterm"/>
    <property type="match status" value="1"/>
</dbReference>
<feature type="region of interest" description="Disordered" evidence="2">
    <location>
        <begin position="273"/>
        <end position="292"/>
    </location>
</feature>
<proteinExistence type="predicted"/>
<feature type="coiled-coil region" evidence="1">
    <location>
        <begin position="67"/>
        <end position="98"/>
    </location>
</feature>
<evidence type="ECO:0000313" key="4">
    <source>
        <dbReference type="Proteomes" id="UP000004226"/>
    </source>
</evidence>
<dbReference type="RefSeq" id="WP_006807615.1">
    <property type="nucleotide sequence ID" value="NZ_ADAD01000133.1"/>
</dbReference>
<dbReference type="Gene3D" id="2.160.20.20">
    <property type="match status" value="1"/>
</dbReference>
<dbReference type="EMBL" id="ADAD01000133">
    <property type="protein sequence ID" value="EEY34774.1"/>
    <property type="molecule type" value="Genomic_DNA"/>
</dbReference>
<feature type="compositionally biased region" description="Polar residues" evidence="2">
    <location>
        <begin position="277"/>
        <end position="292"/>
    </location>
</feature>
<dbReference type="eggNOG" id="COG3210">
    <property type="taxonomic scope" value="Bacteria"/>
</dbReference>
<dbReference type="InterPro" id="IPR012332">
    <property type="entry name" value="Autotransporter_pectin_lyase_C"/>
</dbReference>
<dbReference type="InterPro" id="IPR053787">
    <property type="entry name" value="Autotransptr-assoc_N"/>
</dbReference>
<name>D0GMA7_9FUSO</name>